<evidence type="ECO:0000259" key="9">
    <source>
        <dbReference type="Pfam" id="PF12704"/>
    </source>
</evidence>
<feature type="transmembrane region" description="Helical" evidence="7">
    <location>
        <begin position="21"/>
        <end position="42"/>
    </location>
</feature>
<sequence length="419" mass="45410">MLDFDALREIGSTIKKNKLRTFLTGFSIAWGIFILIALLGAGNGLKNGITSNFSNRAKNAVSVWPGSTSIPFEGLPLDRVVKFDDEDLDMLRNKIPGVDHVSGRIHSNSIISYGTNYGSWNLLGVHPDAAYINNIDMTTGKGRFINEVDIIKRRKVIVINTEMADILFPGSDPMGKFVTAKDVSYLVIGIFKDNTGRTSTPSYIPFSTAQTIYRKNYGTDRLDFTVKGLTTVEQNEAFIEAFREKMGALHKFDPKDESAISIWNTAEDVAQTESILNGITLVIWIIGICSLISGVVGIGNIMLITVRERTREFGIRKAIGASPISVLNLVLLESIVITTLFGYVGMMFGVGLMEMINYGMQSAASGASGEGPTVFKDPSVNLAVVIISTGILIVAGVIAGSIPAIKAIKISPIEAMRAE</sequence>
<organism evidence="10 11">
    <name type="scientific">Dysgonomonas macrotermitis</name>
    <dbReference type="NCBI Taxonomy" id="1346286"/>
    <lineage>
        <taxon>Bacteria</taxon>
        <taxon>Pseudomonadati</taxon>
        <taxon>Bacteroidota</taxon>
        <taxon>Bacteroidia</taxon>
        <taxon>Bacteroidales</taxon>
        <taxon>Dysgonomonadaceae</taxon>
        <taxon>Dysgonomonas</taxon>
    </lineage>
</organism>
<evidence type="ECO:0000256" key="6">
    <source>
        <dbReference type="ARBA" id="ARBA00038076"/>
    </source>
</evidence>
<dbReference type="GO" id="GO:0022857">
    <property type="term" value="F:transmembrane transporter activity"/>
    <property type="evidence" value="ECO:0007669"/>
    <property type="project" value="TreeGrafter"/>
</dbReference>
<dbReference type="OrthoDB" id="9770036at2"/>
<dbReference type="STRING" id="1346286.SAMN05444362_101416"/>
<feature type="transmembrane region" description="Helical" evidence="7">
    <location>
        <begin position="326"/>
        <end position="350"/>
    </location>
</feature>
<dbReference type="GO" id="GO:0005886">
    <property type="term" value="C:plasma membrane"/>
    <property type="evidence" value="ECO:0007669"/>
    <property type="project" value="UniProtKB-SubCell"/>
</dbReference>
<name>A0A1M4TTR9_9BACT</name>
<keyword evidence="11" id="KW-1185">Reference proteome</keyword>
<comment type="similarity">
    <text evidence="6">Belongs to the ABC-4 integral membrane protein family.</text>
</comment>
<reference evidence="11" key="1">
    <citation type="submission" date="2016-11" db="EMBL/GenBank/DDBJ databases">
        <authorList>
            <person name="Varghese N."/>
            <person name="Submissions S."/>
        </authorList>
    </citation>
    <scope>NUCLEOTIDE SEQUENCE [LARGE SCALE GENOMIC DNA]</scope>
    <source>
        <strain evidence="11">DSM 27370</strain>
    </source>
</reference>
<proteinExistence type="inferred from homology"/>
<evidence type="ECO:0000256" key="2">
    <source>
        <dbReference type="ARBA" id="ARBA00022475"/>
    </source>
</evidence>
<evidence type="ECO:0000256" key="4">
    <source>
        <dbReference type="ARBA" id="ARBA00022989"/>
    </source>
</evidence>
<feature type="transmembrane region" description="Helical" evidence="7">
    <location>
        <begin position="382"/>
        <end position="405"/>
    </location>
</feature>
<feature type="transmembrane region" description="Helical" evidence="7">
    <location>
        <begin position="281"/>
        <end position="306"/>
    </location>
</feature>
<accession>A0A1M4TTR9</accession>
<dbReference type="InterPro" id="IPR050250">
    <property type="entry name" value="Macrolide_Exporter_MacB"/>
</dbReference>
<evidence type="ECO:0000256" key="3">
    <source>
        <dbReference type="ARBA" id="ARBA00022692"/>
    </source>
</evidence>
<dbReference type="EMBL" id="FQUC01000001">
    <property type="protein sequence ID" value="SHE47806.1"/>
    <property type="molecule type" value="Genomic_DNA"/>
</dbReference>
<keyword evidence="3 7" id="KW-0812">Transmembrane</keyword>
<gene>
    <name evidence="10" type="ORF">SAMN05444362_101416</name>
</gene>
<dbReference type="PANTHER" id="PTHR30572">
    <property type="entry name" value="MEMBRANE COMPONENT OF TRANSPORTER-RELATED"/>
    <property type="match status" value="1"/>
</dbReference>
<dbReference type="Proteomes" id="UP000184480">
    <property type="component" value="Unassembled WGS sequence"/>
</dbReference>
<comment type="subcellular location">
    <subcellularLocation>
        <location evidence="1">Cell membrane</location>
        <topology evidence="1">Multi-pass membrane protein</topology>
    </subcellularLocation>
</comment>
<dbReference type="InterPro" id="IPR003838">
    <property type="entry name" value="ABC3_permease_C"/>
</dbReference>
<dbReference type="Pfam" id="PF12704">
    <property type="entry name" value="MacB_PCD"/>
    <property type="match status" value="1"/>
</dbReference>
<feature type="domain" description="ABC3 transporter permease C-terminal" evidence="8">
    <location>
        <begin position="285"/>
        <end position="412"/>
    </location>
</feature>
<evidence type="ECO:0000259" key="8">
    <source>
        <dbReference type="Pfam" id="PF02687"/>
    </source>
</evidence>
<dbReference type="InterPro" id="IPR025857">
    <property type="entry name" value="MacB_PCD"/>
</dbReference>
<keyword evidence="2" id="KW-1003">Cell membrane</keyword>
<evidence type="ECO:0000256" key="5">
    <source>
        <dbReference type="ARBA" id="ARBA00023136"/>
    </source>
</evidence>
<evidence type="ECO:0000256" key="7">
    <source>
        <dbReference type="SAM" id="Phobius"/>
    </source>
</evidence>
<dbReference type="PANTHER" id="PTHR30572:SF4">
    <property type="entry name" value="ABC TRANSPORTER PERMEASE YTRF"/>
    <property type="match status" value="1"/>
</dbReference>
<evidence type="ECO:0000256" key="1">
    <source>
        <dbReference type="ARBA" id="ARBA00004651"/>
    </source>
</evidence>
<dbReference type="RefSeq" id="WP_062175498.1">
    <property type="nucleotide sequence ID" value="NZ_BBXL01000001.1"/>
</dbReference>
<evidence type="ECO:0000313" key="11">
    <source>
        <dbReference type="Proteomes" id="UP000184480"/>
    </source>
</evidence>
<evidence type="ECO:0000313" key="10">
    <source>
        <dbReference type="EMBL" id="SHE47806.1"/>
    </source>
</evidence>
<feature type="domain" description="MacB-like periplasmic core" evidence="9">
    <location>
        <begin position="21"/>
        <end position="239"/>
    </location>
</feature>
<keyword evidence="5 7" id="KW-0472">Membrane</keyword>
<dbReference type="Pfam" id="PF02687">
    <property type="entry name" value="FtsX"/>
    <property type="match status" value="1"/>
</dbReference>
<keyword evidence="4 7" id="KW-1133">Transmembrane helix</keyword>
<dbReference type="AlphaFoldDB" id="A0A1M4TTR9"/>
<protein>
    <submittedName>
        <fullName evidence="10">Putative ABC transport system permease protein</fullName>
    </submittedName>
</protein>